<gene>
    <name evidence="7" type="ORF">DNTS_004772</name>
</gene>
<dbReference type="InterPro" id="IPR017452">
    <property type="entry name" value="GPCR_Rhodpsn_7TM"/>
</dbReference>
<name>A0A553NN51_9TELE</name>
<dbReference type="Proteomes" id="UP000316079">
    <property type="component" value="Unassembled WGS sequence"/>
</dbReference>
<accession>A0A553NN51</accession>
<evidence type="ECO:0000256" key="5">
    <source>
        <dbReference type="SAM" id="Phobius"/>
    </source>
</evidence>
<comment type="caution">
    <text evidence="7">The sequence shown here is derived from an EMBL/GenBank/DDBJ whole genome shotgun (WGS) entry which is preliminary data.</text>
</comment>
<protein>
    <recommendedName>
        <fullName evidence="6">G-protein coupled receptors family 1 profile domain-containing protein</fullName>
    </recommendedName>
</protein>
<keyword evidence="2 5" id="KW-0812">Transmembrane</keyword>
<evidence type="ECO:0000256" key="3">
    <source>
        <dbReference type="ARBA" id="ARBA00022989"/>
    </source>
</evidence>
<sequence>IGTMNSSDFSLYGNSSVLLINSVPRDSFSAALTKNIVAMLVWLALSVLNCSMVSTFRKHCFFYEDPRYIMFISMVINDAVQLTLVTALYVVSYAFSKILASACCPLIMTAVTTTRFTPLILAGMALERYISICFPLHHSQICTAPRTLSIISLVFLLSFTPPLTDLIITIAKEPAPIFQTSIFCDHSLLFPDRSVYYKNLRLR</sequence>
<dbReference type="PANTHER" id="PTHR26451">
    <property type="entry name" value="G_PROTEIN_RECEP_F1_2 DOMAIN-CONTAINING PROTEIN"/>
    <property type="match status" value="1"/>
</dbReference>
<reference evidence="7 8" key="1">
    <citation type="journal article" date="2019" name="Sci. Data">
        <title>Hybrid genome assembly and annotation of Danionella translucida.</title>
        <authorList>
            <person name="Kadobianskyi M."/>
            <person name="Schulze L."/>
            <person name="Schuelke M."/>
            <person name="Judkewitz B."/>
        </authorList>
    </citation>
    <scope>NUCLEOTIDE SEQUENCE [LARGE SCALE GENOMIC DNA]</scope>
    <source>
        <strain evidence="7 8">Bolton</strain>
    </source>
</reference>
<evidence type="ECO:0000256" key="2">
    <source>
        <dbReference type="ARBA" id="ARBA00022692"/>
    </source>
</evidence>
<dbReference type="Gene3D" id="1.20.1070.10">
    <property type="entry name" value="Rhodopsin 7-helix transmembrane proteins"/>
    <property type="match status" value="1"/>
</dbReference>
<evidence type="ECO:0000256" key="1">
    <source>
        <dbReference type="ARBA" id="ARBA00004370"/>
    </source>
</evidence>
<dbReference type="PANTHER" id="PTHR26451:SF887">
    <property type="entry name" value="SI:DKEYP-3F10.17"/>
    <property type="match status" value="1"/>
</dbReference>
<dbReference type="STRING" id="623744.A0A553NN51"/>
<organism evidence="7 8">
    <name type="scientific">Danionella cerebrum</name>
    <dbReference type="NCBI Taxonomy" id="2873325"/>
    <lineage>
        <taxon>Eukaryota</taxon>
        <taxon>Metazoa</taxon>
        <taxon>Chordata</taxon>
        <taxon>Craniata</taxon>
        <taxon>Vertebrata</taxon>
        <taxon>Euteleostomi</taxon>
        <taxon>Actinopterygii</taxon>
        <taxon>Neopterygii</taxon>
        <taxon>Teleostei</taxon>
        <taxon>Ostariophysi</taxon>
        <taxon>Cypriniformes</taxon>
        <taxon>Danionidae</taxon>
        <taxon>Danioninae</taxon>
        <taxon>Danionella</taxon>
    </lineage>
</organism>
<evidence type="ECO:0000313" key="7">
    <source>
        <dbReference type="EMBL" id="TRY66827.1"/>
    </source>
</evidence>
<dbReference type="GO" id="GO:0016020">
    <property type="term" value="C:membrane"/>
    <property type="evidence" value="ECO:0007669"/>
    <property type="project" value="UniProtKB-SubCell"/>
</dbReference>
<dbReference type="Pfam" id="PF00001">
    <property type="entry name" value="7tm_1"/>
    <property type="match status" value="1"/>
</dbReference>
<evidence type="ECO:0000313" key="8">
    <source>
        <dbReference type="Proteomes" id="UP000316079"/>
    </source>
</evidence>
<dbReference type="InterPro" id="IPR000276">
    <property type="entry name" value="GPCR_Rhodpsn"/>
</dbReference>
<comment type="subcellular location">
    <subcellularLocation>
        <location evidence="1">Membrane</location>
    </subcellularLocation>
</comment>
<feature type="non-terminal residue" evidence="7">
    <location>
        <position position="1"/>
    </location>
</feature>
<proteinExistence type="predicted"/>
<evidence type="ECO:0000256" key="4">
    <source>
        <dbReference type="ARBA" id="ARBA00023136"/>
    </source>
</evidence>
<keyword evidence="3 5" id="KW-1133">Transmembrane helix</keyword>
<feature type="transmembrane region" description="Helical" evidence="5">
    <location>
        <begin position="98"/>
        <end position="121"/>
    </location>
</feature>
<dbReference type="InterPro" id="IPR052921">
    <property type="entry name" value="GPCR1_Superfamily_Member"/>
</dbReference>
<keyword evidence="4 5" id="KW-0472">Membrane</keyword>
<dbReference type="PROSITE" id="PS50262">
    <property type="entry name" value="G_PROTEIN_RECEP_F1_2"/>
    <property type="match status" value="1"/>
</dbReference>
<dbReference type="OrthoDB" id="6359945at2759"/>
<evidence type="ECO:0000259" key="6">
    <source>
        <dbReference type="PROSITE" id="PS50262"/>
    </source>
</evidence>
<dbReference type="GO" id="GO:0005549">
    <property type="term" value="F:odorant binding"/>
    <property type="evidence" value="ECO:0007669"/>
    <property type="project" value="TreeGrafter"/>
</dbReference>
<feature type="domain" description="G-protein coupled receptors family 1 profile" evidence="6">
    <location>
        <begin position="34"/>
        <end position="203"/>
    </location>
</feature>
<dbReference type="AlphaFoldDB" id="A0A553NN51"/>
<dbReference type="GO" id="GO:0004930">
    <property type="term" value="F:G protein-coupled receptor activity"/>
    <property type="evidence" value="ECO:0007669"/>
    <property type="project" value="InterPro"/>
</dbReference>
<feature type="transmembrane region" description="Helical" evidence="5">
    <location>
        <begin position="68"/>
        <end position="92"/>
    </location>
</feature>
<feature type="transmembrane region" description="Helical" evidence="5">
    <location>
        <begin position="36"/>
        <end position="56"/>
    </location>
</feature>
<dbReference type="EMBL" id="SRMA01026822">
    <property type="protein sequence ID" value="TRY66827.1"/>
    <property type="molecule type" value="Genomic_DNA"/>
</dbReference>
<keyword evidence="8" id="KW-1185">Reference proteome</keyword>
<dbReference type="GO" id="GO:0004984">
    <property type="term" value="F:olfactory receptor activity"/>
    <property type="evidence" value="ECO:0007669"/>
    <property type="project" value="TreeGrafter"/>
</dbReference>
<dbReference type="SUPFAM" id="SSF81321">
    <property type="entry name" value="Family A G protein-coupled receptor-like"/>
    <property type="match status" value="1"/>
</dbReference>